<dbReference type="Proteomes" id="UP001107961">
    <property type="component" value="Unassembled WGS sequence"/>
</dbReference>
<dbReference type="GO" id="GO:0030288">
    <property type="term" value="C:outer membrane-bounded periplasmic space"/>
    <property type="evidence" value="ECO:0007669"/>
    <property type="project" value="TreeGrafter"/>
</dbReference>
<dbReference type="GO" id="GO:0042953">
    <property type="term" value="P:lipoprotein transport"/>
    <property type="evidence" value="ECO:0007669"/>
    <property type="project" value="InterPro"/>
</dbReference>
<keyword evidence="9 10" id="KW-0143">Chaperone</keyword>
<evidence type="ECO:0000256" key="6">
    <source>
        <dbReference type="ARBA" id="ARBA00022729"/>
    </source>
</evidence>
<dbReference type="InterPro" id="IPR029046">
    <property type="entry name" value="LolA/LolB/LppX"/>
</dbReference>
<keyword evidence="12" id="KW-1185">Reference proteome</keyword>
<proteinExistence type="inferred from homology"/>
<keyword evidence="5 10" id="KW-0813">Transport</keyword>
<comment type="similarity">
    <text evidence="2 10">Belongs to the LolA family.</text>
</comment>
<dbReference type="CDD" id="cd16325">
    <property type="entry name" value="LolA"/>
    <property type="match status" value="1"/>
</dbReference>
<dbReference type="InterPro" id="IPR004564">
    <property type="entry name" value="OM_lipoprot_carrier_LolA-like"/>
</dbReference>
<dbReference type="GO" id="GO:0044874">
    <property type="term" value="P:lipoprotein localization to outer membrane"/>
    <property type="evidence" value="ECO:0007669"/>
    <property type="project" value="UniProtKB-UniRule"/>
</dbReference>
<evidence type="ECO:0000256" key="10">
    <source>
        <dbReference type="HAMAP-Rule" id="MF_00240"/>
    </source>
</evidence>
<protein>
    <recommendedName>
        <fullName evidence="4 10">Outer-membrane lipoprotein carrier protein</fullName>
    </recommendedName>
</protein>
<feature type="signal peptide" evidence="10">
    <location>
        <begin position="1"/>
        <end position="17"/>
    </location>
</feature>
<dbReference type="InterPro" id="IPR018323">
    <property type="entry name" value="OM_lipoprot_carrier_LolA_Pbac"/>
</dbReference>
<evidence type="ECO:0000256" key="3">
    <source>
        <dbReference type="ARBA" id="ARBA00011245"/>
    </source>
</evidence>
<dbReference type="Pfam" id="PF03548">
    <property type="entry name" value="LolA"/>
    <property type="match status" value="1"/>
</dbReference>
<dbReference type="SUPFAM" id="SSF89392">
    <property type="entry name" value="Prokaryotic lipoproteins and lipoprotein localization factors"/>
    <property type="match status" value="1"/>
</dbReference>
<organism evidence="11 12">
    <name type="scientific">Alloalcanivorax xenomutans</name>
    <dbReference type="NCBI Taxonomy" id="1094342"/>
    <lineage>
        <taxon>Bacteria</taxon>
        <taxon>Pseudomonadati</taxon>
        <taxon>Pseudomonadota</taxon>
        <taxon>Gammaproteobacteria</taxon>
        <taxon>Oceanospirillales</taxon>
        <taxon>Alcanivoracaceae</taxon>
        <taxon>Alloalcanivorax</taxon>
    </lineage>
</organism>
<evidence type="ECO:0000313" key="11">
    <source>
        <dbReference type="EMBL" id="MCE7511245.1"/>
    </source>
</evidence>
<evidence type="ECO:0000256" key="5">
    <source>
        <dbReference type="ARBA" id="ARBA00022448"/>
    </source>
</evidence>
<dbReference type="RefSeq" id="WP_055100805.1">
    <property type="nucleotide sequence ID" value="NZ_CP136240.1"/>
</dbReference>
<dbReference type="NCBIfam" id="TIGR00547">
    <property type="entry name" value="lolA"/>
    <property type="match status" value="1"/>
</dbReference>
<accession>A0A9Q3ZEZ4</accession>
<evidence type="ECO:0000256" key="7">
    <source>
        <dbReference type="ARBA" id="ARBA00022764"/>
    </source>
</evidence>
<keyword evidence="6 10" id="KW-0732">Signal</keyword>
<dbReference type="PANTHER" id="PTHR35869:SF1">
    <property type="entry name" value="OUTER-MEMBRANE LIPOPROTEIN CARRIER PROTEIN"/>
    <property type="match status" value="1"/>
</dbReference>
<gene>
    <name evidence="10 11" type="primary">lolA</name>
    <name evidence="11" type="ORF">LZG35_21635</name>
</gene>
<dbReference type="PANTHER" id="PTHR35869">
    <property type="entry name" value="OUTER-MEMBRANE LIPOPROTEIN CARRIER PROTEIN"/>
    <property type="match status" value="1"/>
</dbReference>
<comment type="function">
    <text evidence="10">Participates in the translocation of lipoproteins from the inner membrane to the outer membrane. Only forms a complex with a lipoprotein if the residue after the N-terminal Cys is not an aspartate (The Asp acts as a targeting signal to indicate that the lipoprotein should stay in the inner membrane).</text>
</comment>
<evidence type="ECO:0000313" key="12">
    <source>
        <dbReference type="Proteomes" id="UP001107961"/>
    </source>
</evidence>
<comment type="subcellular location">
    <subcellularLocation>
        <location evidence="1 10">Periplasm</location>
    </subcellularLocation>
</comment>
<keyword evidence="11" id="KW-0449">Lipoprotein</keyword>
<evidence type="ECO:0000256" key="9">
    <source>
        <dbReference type="ARBA" id="ARBA00023186"/>
    </source>
</evidence>
<evidence type="ECO:0000256" key="2">
    <source>
        <dbReference type="ARBA" id="ARBA00007615"/>
    </source>
</evidence>
<sequence precursor="true">MAKWLVLALLMPSLAWASATETLLAKLGGLRSMSGHFEQSMVNSDGDRQQSASGTMDVARGNRFYWKTEAPFEQLAVSDGKTVWVYDVDLEQVVVRPLTPDLGNTPALLFGGDPQRVGQAFEISELESEGANITYRLKPKGADPLFDTLDVTFHGDTPHSMRLRDALGQQTLIRFQDLTLNRSLPAERFSFTPPEGTDVIRQE</sequence>
<dbReference type="AlphaFoldDB" id="A0A9Q3ZEZ4"/>
<evidence type="ECO:0000256" key="1">
    <source>
        <dbReference type="ARBA" id="ARBA00004418"/>
    </source>
</evidence>
<feature type="chain" id="PRO_5040551770" description="Outer-membrane lipoprotein carrier protein" evidence="10">
    <location>
        <begin position="18"/>
        <end position="203"/>
    </location>
</feature>
<name>A0A9Q3ZEZ4_9GAMM</name>
<evidence type="ECO:0000256" key="4">
    <source>
        <dbReference type="ARBA" id="ARBA00014035"/>
    </source>
</evidence>
<keyword evidence="8 10" id="KW-0653">Protein transport</keyword>
<reference evidence="11" key="1">
    <citation type="submission" date="2022-01" db="EMBL/GenBank/DDBJ databases">
        <authorList>
            <person name="Karlyshev A.V."/>
            <person name="Jaspars M."/>
        </authorList>
    </citation>
    <scope>NUCLEOTIDE SEQUENCE</scope>
    <source>
        <strain evidence="11">AGSA3-2</strain>
    </source>
</reference>
<dbReference type="GeneID" id="94686663"/>
<evidence type="ECO:0000256" key="8">
    <source>
        <dbReference type="ARBA" id="ARBA00022927"/>
    </source>
</evidence>
<comment type="caution">
    <text evidence="11">The sequence shown here is derived from an EMBL/GenBank/DDBJ whole genome shotgun (WGS) entry which is preliminary data.</text>
</comment>
<dbReference type="HAMAP" id="MF_00240">
    <property type="entry name" value="LolA"/>
    <property type="match status" value="1"/>
</dbReference>
<dbReference type="EMBL" id="JAJVKT010000047">
    <property type="protein sequence ID" value="MCE7511245.1"/>
    <property type="molecule type" value="Genomic_DNA"/>
</dbReference>
<keyword evidence="7 10" id="KW-0574">Periplasm</keyword>
<dbReference type="Gene3D" id="2.50.20.10">
    <property type="entry name" value="Lipoprotein localisation LolA/LolB/LppX"/>
    <property type="match status" value="1"/>
</dbReference>
<comment type="subunit">
    <text evidence="3 10">Monomer.</text>
</comment>